<evidence type="ECO:0000256" key="2">
    <source>
        <dbReference type="ARBA" id="ARBA00023125"/>
    </source>
</evidence>
<keyword evidence="3" id="KW-0804">Transcription</keyword>
<dbReference type="EMBL" id="DVFJ01000026">
    <property type="protein sequence ID" value="HIQ71982.1"/>
    <property type="molecule type" value="Genomic_DNA"/>
</dbReference>
<dbReference type="Proteomes" id="UP000886887">
    <property type="component" value="Unassembled WGS sequence"/>
</dbReference>
<dbReference type="InterPro" id="IPR014757">
    <property type="entry name" value="Tscrpt_reg_IclR_C"/>
</dbReference>
<reference evidence="8" key="1">
    <citation type="submission" date="2020-10" db="EMBL/GenBank/DDBJ databases">
        <authorList>
            <person name="Gilroy R."/>
        </authorList>
    </citation>
    <scope>NUCLEOTIDE SEQUENCE</scope>
    <source>
        <strain evidence="8">ChiSxjej2B14-6234</strain>
    </source>
</reference>
<keyword evidence="1" id="KW-0805">Transcription regulation</keyword>
<protein>
    <recommendedName>
        <fullName evidence="5">Glycerol operon regulatory protein</fullName>
    </recommendedName>
</protein>
<dbReference type="GO" id="GO:0003677">
    <property type="term" value="F:DNA binding"/>
    <property type="evidence" value="ECO:0007669"/>
    <property type="project" value="UniProtKB-KW"/>
</dbReference>
<dbReference type="FunFam" id="1.10.10.10:FF:000056">
    <property type="entry name" value="IclR family transcriptional regulator"/>
    <property type="match status" value="1"/>
</dbReference>
<dbReference type="InterPro" id="IPR050707">
    <property type="entry name" value="HTH_MetabolicPath_Reg"/>
</dbReference>
<evidence type="ECO:0000259" key="6">
    <source>
        <dbReference type="PROSITE" id="PS51077"/>
    </source>
</evidence>
<evidence type="ECO:0000256" key="5">
    <source>
        <dbReference type="ARBA" id="ARBA00070406"/>
    </source>
</evidence>
<dbReference type="InterPro" id="IPR036388">
    <property type="entry name" value="WH-like_DNA-bd_sf"/>
</dbReference>
<feature type="domain" description="IclR-ED" evidence="7">
    <location>
        <begin position="76"/>
        <end position="256"/>
    </location>
</feature>
<comment type="caution">
    <text evidence="8">The sequence shown here is derived from an EMBL/GenBank/DDBJ whole genome shotgun (WGS) entry which is preliminary data.</text>
</comment>
<evidence type="ECO:0000313" key="8">
    <source>
        <dbReference type="EMBL" id="HIQ71982.1"/>
    </source>
</evidence>
<evidence type="ECO:0000259" key="7">
    <source>
        <dbReference type="PROSITE" id="PS51078"/>
    </source>
</evidence>
<evidence type="ECO:0000256" key="4">
    <source>
        <dbReference type="ARBA" id="ARBA00058938"/>
    </source>
</evidence>
<sequence length="256" mass="29057">MLQANLQTNECKVKSLAKAMHVLECFSVKAREMGVSEIAQQLGYQKSTVFNILSTFEDLGYVEQNPQTGKYYLSLKIMHFSYIVNSHLDFRRMFQEPINQIAHEAGEVCYLGIPYDRKVLYLDSAFPQGGGNYRSIAGETAPMYCTGLGKAMLAFLPEDERELILREPRVKYTDNTIVEESILRENLDEVRKNGFSVDNMEHEFGIRCVAVPVFGVNRDVVAAVSVSGPSLRFDPVSILHNYQTIARIIQPLQYRL</sequence>
<dbReference type="AlphaFoldDB" id="A0A9D0ZA60"/>
<dbReference type="SMART" id="SM00346">
    <property type="entry name" value="HTH_ICLR"/>
    <property type="match status" value="1"/>
</dbReference>
<dbReference type="Gene3D" id="1.10.10.10">
    <property type="entry name" value="Winged helix-like DNA-binding domain superfamily/Winged helix DNA-binding domain"/>
    <property type="match status" value="1"/>
</dbReference>
<name>A0A9D0ZA60_9FIRM</name>
<reference evidence="8" key="2">
    <citation type="journal article" date="2021" name="PeerJ">
        <title>Extensive microbial diversity within the chicken gut microbiome revealed by metagenomics and culture.</title>
        <authorList>
            <person name="Gilroy R."/>
            <person name="Ravi A."/>
            <person name="Getino M."/>
            <person name="Pursley I."/>
            <person name="Horton D.L."/>
            <person name="Alikhan N.F."/>
            <person name="Baker D."/>
            <person name="Gharbi K."/>
            <person name="Hall N."/>
            <person name="Watson M."/>
            <person name="Adriaenssens E.M."/>
            <person name="Foster-Nyarko E."/>
            <person name="Jarju S."/>
            <person name="Secka A."/>
            <person name="Antonio M."/>
            <person name="Oren A."/>
            <person name="Chaudhuri R.R."/>
            <person name="La Ragione R."/>
            <person name="Hildebrand F."/>
            <person name="Pallen M.J."/>
        </authorList>
    </citation>
    <scope>NUCLEOTIDE SEQUENCE</scope>
    <source>
        <strain evidence="8">ChiSxjej2B14-6234</strain>
    </source>
</reference>
<dbReference type="InterPro" id="IPR036390">
    <property type="entry name" value="WH_DNA-bd_sf"/>
</dbReference>
<dbReference type="InterPro" id="IPR005471">
    <property type="entry name" value="Tscrpt_reg_IclR_N"/>
</dbReference>
<keyword evidence="2" id="KW-0238">DNA-binding</keyword>
<gene>
    <name evidence="8" type="ORF">IAB73_07240</name>
</gene>
<dbReference type="GO" id="GO:0003700">
    <property type="term" value="F:DNA-binding transcription factor activity"/>
    <property type="evidence" value="ECO:0007669"/>
    <property type="project" value="TreeGrafter"/>
</dbReference>
<dbReference type="PANTHER" id="PTHR30136:SF24">
    <property type="entry name" value="HTH-TYPE TRANSCRIPTIONAL REPRESSOR ALLR"/>
    <property type="match status" value="1"/>
</dbReference>
<dbReference type="PANTHER" id="PTHR30136">
    <property type="entry name" value="HELIX-TURN-HELIX TRANSCRIPTIONAL REGULATOR, ICLR FAMILY"/>
    <property type="match status" value="1"/>
</dbReference>
<dbReference type="SUPFAM" id="SSF46785">
    <property type="entry name" value="Winged helix' DNA-binding domain"/>
    <property type="match status" value="1"/>
</dbReference>
<dbReference type="GO" id="GO:0045892">
    <property type="term" value="P:negative regulation of DNA-templated transcription"/>
    <property type="evidence" value="ECO:0007669"/>
    <property type="project" value="TreeGrafter"/>
</dbReference>
<accession>A0A9D0ZA60</accession>
<feature type="domain" description="HTH iclR-type" evidence="6">
    <location>
        <begin position="13"/>
        <end position="75"/>
    </location>
</feature>
<dbReference type="Pfam" id="PF09339">
    <property type="entry name" value="HTH_IclR"/>
    <property type="match status" value="1"/>
</dbReference>
<dbReference type="Gene3D" id="3.30.450.40">
    <property type="match status" value="1"/>
</dbReference>
<dbReference type="PROSITE" id="PS51078">
    <property type="entry name" value="ICLR_ED"/>
    <property type="match status" value="1"/>
</dbReference>
<evidence type="ECO:0000256" key="3">
    <source>
        <dbReference type="ARBA" id="ARBA00023163"/>
    </source>
</evidence>
<evidence type="ECO:0000313" key="9">
    <source>
        <dbReference type="Proteomes" id="UP000886887"/>
    </source>
</evidence>
<comment type="function">
    <text evidence="4">May be an activator protein for the gylABX operon.</text>
</comment>
<dbReference type="InterPro" id="IPR029016">
    <property type="entry name" value="GAF-like_dom_sf"/>
</dbReference>
<dbReference type="SUPFAM" id="SSF55781">
    <property type="entry name" value="GAF domain-like"/>
    <property type="match status" value="1"/>
</dbReference>
<dbReference type="PROSITE" id="PS51077">
    <property type="entry name" value="HTH_ICLR"/>
    <property type="match status" value="1"/>
</dbReference>
<organism evidence="8 9">
    <name type="scientific">Candidatus Onthenecus intestinigallinarum</name>
    <dbReference type="NCBI Taxonomy" id="2840875"/>
    <lineage>
        <taxon>Bacteria</taxon>
        <taxon>Bacillati</taxon>
        <taxon>Bacillota</taxon>
        <taxon>Clostridia</taxon>
        <taxon>Eubacteriales</taxon>
        <taxon>Candidatus Onthenecus</taxon>
    </lineage>
</organism>
<proteinExistence type="predicted"/>
<dbReference type="Pfam" id="PF01614">
    <property type="entry name" value="IclR_C"/>
    <property type="match status" value="1"/>
</dbReference>
<evidence type="ECO:0000256" key="1">
    <source>
        <dbReference type="ARBA" id="ARBA00023015"/>
    </source>
</evidence>